<reference evidence="8" key="3">
    <citation type="submission" date="2025-09" db="UniProtKB">
        <authorList>
            <consortium name="Ensembl"/>
        </authorList>
    </citation>
    <scope>IDENTIFICATION</scope>
</reference>
<dbReference type="GO" id="GO:0007095">
    <property type="term" value="P:mitotic G2 DNA damage checkpoint signaling"/>
    <property type="evidence" value="ECO:0007669"/>
    <property type="project" value="TreeGrafter"/>
</dbReference>
<dbReference type="Ensembl" id="ENSPNAT00000073177.1">
    <property type="protein sequence ID" value="ENSPNAP00000074934.1"/>
    <property type="gene ID" value="ENSPNAG00000012221.2"/>
</dbReference>
<dbReference type="GeneID" id="108426253"/>
<dbReference type="InterPro" id="IPR036322">
    <property type="entry name" value="WD40_repeat_dom_sf"/>
</dbReference>
<feature type="compositionally biased region" description="Basic and acidic residues" evidence="7">
    <location>
        <begin position="519"/>
        <end position="542"/>
    </location>
</feature>
<feature type="repeat" description="WD" evidence="6">
    <location>
        <begin position="216"/>
        <end position="250"/>
    </location>
</feature>
<dbReference type="Gene3D" id="2.130.10.10">
    <property type="entry name" value="YVTN repeat-like/Quinoprotein amine dehydrogenase"/>
    <property type="match status" value="2"/>
</dbReference>
<dbReference type="AlphaFoldDB" id="A0AAR2LJK5"/>
<dbReference type="InterPro" id="IPR001680">
    <property type="entry name" value="WD40_rpt"/>
</dbReference>
<keyword evidence="2 6" id="KW-0853">WD repeat</keyword>
<proteinExistence type="inferred from homology"/>
<keyword evidence="4" id="KW-0833">Ubl conjugation pathway</keyword>
<evidence type="ECO:0000313" key="8">
    <source>
        <dbReference type="Ensembl" id="ENSPNAP00000074934.1"/>
    </source>
</evidence>
<evidence type="ECO:0000256" key="2">
    <source>
        <dbReference type="ARBA" id="ARBA00022574"/>
    </source>
</evidence>
<dbReference type="Pfam" id="PF00400">
    <property type="entry name" value="WD40"/>
    <property type="match status" value="5"/>
</dbReference>
<feature type="repeat" description="WD" evidence="6">
    <location>
        <begin position="353"/>
        <end position="390"/>
    </location>
</feature>
<feature type="compositionally biased region" description="Polar residues" evidence="7">
    <location>
        <begin position="444"/>
        <end position="463"/>
    </location>
</feature>
<dbReference type="PRINTS" id="PR00320">
    <property type="entry name" value="GPROTEINBRPT"/>
</dbReference>
<dbReference type="SUPFAM" id="SSF50978">
    <property type="entry name" value="WD40 repeat-like"/>
    <property type="match status" value="1"/>
</dbReference>
<dbReference type="PROSITE" id="PS50082">
    <property type="entry name" value="WD_REPEATS_2"/>
    <property type="match status" value="4"/>
</dbReference>
<reference evidence="8 9" key="1">
    <citation type="submission" date="2020-10" db="EMBL/GenBank/DDBJ databases">
        <title>Pygocentrus nattereri (red-bellied piranha) genome, fPygNat1, primary haplotype.</title>
        <authorList>
            <person name="Myers G."/>
            <person name="Meyer A."/>
            <person name="Karagic N."/>
            <person name="Pippel M."/>
            <person name="Winkler S."/>
            <person name="Tracey A."/>
            <person name="Wood J."/>
            <person name="Formenti G."/>
            <person name="Howe K."/>
            <person name="Fedrigo O."/>
            <person name="Jarvis E.D."/>
        </authorList>
    </citation>
    <scope>NUCLEOTIDE SEQUENCE [LARGE SCALE GENOMIC DNA]</scope>
</reference>
<feature type="repeat" description="WD" evidence="6">
    <location>
        <begin position="133"/>
        <end position="168"/>
    </location>
</feature>
<dbReference type="GO" id="GO:0043161">
    <property type="term" value="P:proteasome-mediated ubiquitin-dependent protein catabolic process"/>
    <property type="evidence" value="ECO:0007669"/>
    <property type="project" value="TreeGrafter"/>
</dbReference>
<comment type="pathway">
    <text evidence="1">Protein modification; protein ubiquitination.</text>
</comment>
<dbReference type="PROSITE" id="PS50294">
    <property type="entry name" value="WD_REPEATS_REGION"/>
    <property type="match status" value="4"/>
</dbReference>
<accession>A0AAR2LJK5</accession>
<sequence>MLFQCVVDRGVTKRRNVNRREFPLSSLLEGYQCARHDEHISYGSTALAVPPFGCSFSTAPGQSNTLAVANEEGVVCIYNTAEKQRAVLREWPAHDNAVFDIAWVPGSNSLVTASGDQTARLWDVLTEDLLGSFKGHQCSLKSVSFPKQEKALFCTGGRDGNIMVWDTRCSKKDGFYRQVKQISGAHMKTEGNTPQTKKKRASSRGMAPSVDSQRGVTVVLFRDENTLISSGAVDGTIKMWDLRKNYTAYHQNPTPLQMYKYPGSSTRKLGYSGLTLDSTGSRLFCNCTDDNVYMFDISGLKTAPVAVFSGHRNSSFYVKSSVSPDDQFLASGSSDFHAYIWKISNPAQAPVMLQGHSQEVTSVTWCPTDFTKIATCSDDNTVRIWRLSRGVEGERSSIGEANLVGWAQRKIQTPSRSSGHFTHVELTPARISSMASVGGLASPQPGSCPSSNADLPPASSTSAPAHRNSPSHPKTPKSPQTPSSIRHWVSRTPGSHGNRTTPPLRKVLSPCPQSPERVSPSERKAKRRLETGDTTLDHHDNRNGVAELWPGAKRSRGAAGTFQHSVEEEEEKSESLVMKEEPLTSSVQADKENSSPSKPDWLSAMSRRLKQAQKGAALSKSPNGGKRHESRTQSVSTLSSPHSSRKISSPQAKQTSSPRSMKKISSYFQKMPQK</sequence>
<evidence type="ECO:0000256" key="3">
    <source>
        <dbReference type="ARBA" id="ARBA00022737"/>
    </source>
</evidence>
<dbReference type="FunFam" id="2.130.10.10:FF:002879">
    <property type="entry name" value="Denticleless protein homolog"/>
    <property type="match status" value="1"/>
</dbReference>
<dbReference type="PROSITE" id="PS00678">
    <property type="entry name" value="WD_REPEATS_1"/>
    <property type="match status" value="2"/>
</dbReference>
<dbReference type="InterPro" id="IPR015943">
    <property type="entry name" value="WD40/YVTN_repeat-like_dom_sf"/>
</dbReference>
<dbReference type="InterPro" id="IPR020472">
    <property type="entry name" value="WD40_PAC1"/>
</dbReference>
<protein>
    <recommendedName>
        <fullName evidence="10">Denticleless E3 ubiquitin protein ligase homolog</fullName>
    </recommendedName>
</protein>
<evidence type="ECO:0000313" key="9">
    <source>
        <dbReference type="Proteomes" id="UP001501920"/>
    </source>
</evidence>
<keyword evidence="9" id="KW-1185">Reference proteome</keyword>
<dbReference type="PANTHER" id="PTHR22852">
    <property type="entry name" value="LETHAL 2 DENTICLELESS PROTEIN RETINOIC ACID-REGULATED NUCLEAR MATRIX-ASSOCIATED PROTEIN"/>
    <property type="match status" value="1"/>
</dbReference>
<feature type="region of interest" description="Disordered" evidence="7">
    <location>
        <begin position="435"/>
        <end position="674"/>
    </location>
</feature>
<organism evidence="8 9">
    <name type="scientific">Pygocentrus nattereri</name>
    <name type="common">Red-bellied piranha</name>
    <dbReference type="NCBI Taxonomy" id="42514"/>
    <lineage>
        <taxon>Eukaryota</taxon>
        <taxon>Metazoa</taxon>
        <taxon>Chordata</taxon>
        <taxon>Craniata</taxon>
        <taxon>Vertebrata</taxon>
        <taxon>Euteleostomi</taxon>
        <taxon>Actinopterygii</taxon>
        <taxon>Neopterygii</taxon>
        <taxon>Teleostei</taxon>
        <taxon>Ostariophysi</taxon>
        <taxon>Characiformes</taxon>
        <taxon>Characoidei</taxon>
        <taxon>Pygocentrus</taxon>
    </lineage>
</organism>
<dbReference type="InterPro" id="IPR019775">
    <property type="entry name" value="WD40_repeat_CS"/>
</dbReference>
<dbReference type="CDD" id="cd00200">
    <property type="entry name" value="WD40"/>
    <property type="match status" value="1"/>
</dbReference>
<keyword evidence="3" id="KW-0677">Repeat</keyword>
<reference evidence="8" key="2">
    <citation type="submission" date="2025-08" db="UniProtKB">
        <authorList>
            <consortium name="Ensembl"/>
        </authorList>
    </citation>
    <scope>IDENTIFICATION</scope>
</reference>
<name>A0AAR2LJK5_PYGNA</name>
<evidence type="ECO:0000256" key="4">
    <source>
        <dbReference type="ARBA" id="ARBA00022786"/>
    </source>
</evidence>
<feature type="compositionally biased region" description="Polar residues" evidence="7">
    <location>
        <begin position="650"/>
        <end position="659"/>
    </location>
</feature>
<dbReference type="InterPro" id="IPR051865">
    <property type="entry name" value="WD-repeat_CDT2_adapter"/>
</dbReference>
<dbReference type="GeneTree" id="ENSGT00530000064210"/>
<dbReference type="GO" id="GO:0030674">
    <property type="term" value="F:protein-macromolecule adaptor activity"/>
    <property type="evidence" value="ECO:0007669"/>
    <property type="project" value="TreeGrafter"/>
</dbReference>
<dbReference type="Proteomes" id="UP001501920">
    <property type="component" value="Chromosome 4"/>
</dbReference>
<evidence type="ECO:0000256" key="5">
    <source>
        <dbReference type="ARBA" id="ARBA00038344"/>
    </source>
</evidence>
<evidence type="ECO:0000256" key="1">
    <source>
        <dbReference type="ARBA" id="ARBA00004906"/>
    </source>
</evidence>
<dbReference type="SMART" id="SM00320">
    <property type="entry name" value="WD40"/>
    <property type="match status" value="7"/>
</dbReference>
<dbReference type="RefSeq" id="XP_037393602.1">
    <property type="nucleotide sequence ID" value="XM_037537705.1"/>
</dbReference>
<feature type="compositionally biased region" description="Low complexity" evidence="7">
    <location>
        <begin position="639"/>
        <end position="649"/>
    </location>
</feature>
<feature type="compositionally biased region" description="Basic and acidic residues" evidence="7">
    <location>
        <begin position="573"/>
        <end position="582"/>
    </location>
</feature>
<comment type="similarity">
    <text evidence="5">Belongs to the WD repeat cdt2 family.</text>
</comment>
<feature type="region of interest" description="Disordered" evidence="7">
    <location>
        <begin position="186"/>
        <end position="209"/>
    </location>
</feature>
<feature type="compositionally biased region" description="Polar residues" evidence="7">
    <location>
        <begin position="492"/>
        <end position="501"/>
    </location>
</feature>
<dbReference type="GO" id="GO:0005634">
    <property type="term" value="C:nucleus"/>
    <property type="evidence" value="ECO:0007669"/>
    <property type="project" value="TreeGrafter"/>
</dbReference>
<feature type="repeat" description="WD" evidence="6">
    <location>
        <begin position="91"/>
        <end position="132"/>
    </location>
</feature>
<dbReference type="PANTHER" id="PTHR22852:SF0">
    <property type="entry name" value="DENTICLELESS PROTEIN HOMOLOG"/>
    <property type="match status" value="1"/>
</dbReference>
<evidence type="ECO:0000256" key="6">
    <source>
        <dbReference type="PROSITE-ProRule" id="PRU00221"/>
    </source>
</evidence>
<gene>
    <name evidence="8" type="primary">DTL</name>
</gene>
<evidence type="ECO:0000256" key="7">
    <source>
        <dbReference type="SAM" id="MobiDB-lite"/>
    </source>
</evidence>
<evidence type="ECO:0008006" key="10">
    <source>
        <dbReference type="Google" id="ProtNLM"/>
    </source>
</evidence>